<dbReference type="InterPro" id="IPR011333">
    <property type="entry name" value="SKP1/BTB/POZ_sf"/>
</dbReference>
<dbReference type="Pfam" id="PF00651">
    <property type="entry name" value="BTB"/>
    <property type="match status" value="1"/>
</dbReference>
<reference evidence="2" key="2">
    <citation type="submission" date="2014-05" db="EMBL/GenBank/DDBJ databases">
        <title>The genome and life-stage specific transcriptomes of Globodera pallida elucidate key aspects of plant parasitism by a cyst nematode.</title>
        <authorList>
            <person name="Cotton J.A."/>
            <person name="Lilley C.J."/>
            <person name="Jones L.M."/>
            <person name="Kikuchi T."/>
            <person name="Reid A.J."/>
            <person name="Thorpe P."/>
            <person name="Tsai I.J."/>
            <person name="Beasley H."/>
            <person name="Blok V."/>
            <person name="Cock P.J.A."/>
            <person name="Van den Akker S.E."/>
            <person name="Holroyd N."/>
            <person name="Hunt M."/>
            <person name="Mantelin S."/>
            <person name="Naghra H."/>
            <person name="Pain A."/>
            <person name="Palomares-Rius J.E."/>
            <person name="Zarowiecki M."/>
            <person name="Berriman M."/>
            <person name="Jones J.T."/>
            <person name="Urwin P.E."/>
        </authorList>
    </citation>
    <scope>NUCLEOTIDE SEQUENCE [LARGE SCALE GENOMIC DNA]</scope>
    <source>
        <strain evidence="2">Lindley</strain>
    </source>
</reference>
<name>A0A183BYS3_GLOPA</name>
<dbReference type="InterPro" id="IPR000210">
    <property type="entry name" value="BTB/POZ_dom"/>
</dbReference>
<evidence type="ECO:0000313" key="3">
    <source>
        <dbReference type="WBParaSite" id="GPLIN_000576300"/>
    </source>
</evidence>
<proteinExistence type="predicted"/>
<dbReference type="SMART" id="SM00225">
    <property type="entry name" value="BTB"/>
    <property type="match status" value="1"/>
</dbReference>
<protein>
    <submittedName>
        <fullName evidence="3">BTB domain-containing protein</fullName>
    </submittedName>
</protein>
<accession>A0A183BYS3</accession>
<dbReference type="Proteomes" id="UP000050741">
    <property type="component" value="Unassembled WGS sequence"/>
</dbReference>
<dbReference type="CDD" id="cd18186">
    <property type="entry name" value="BTB_POZ_ZBTB_KLHL-like"/>
    <property type="match status" value="1"/>
</dbReference>
<keyword evidence="2" id="KW-1185">Reference proteome</keyword>
<dbReference type="SUPFAM" id="SSF54695">
    <property type="entry name" value="POZ domain"/>
    <property type="match status" value="1"/>
</dbReference>
<reference evidence="2" key="1">
    <citation type="submission" date="2013-12" db="EMBL/GenBank/DDBJ databases">
        <authorList>
            <person name="Aslett M."/>
        </authorList>
    </citation>
    <scope>NUCLEOTIDE SEQUENCE [LARGE SCALE GENOMIC DNA]</scope>
    <source>
        <strain evidence="2">Lindley</strain>
    </source>
</reference>
<evidence type="ECO:0000313" key="2">
    <source>
        <dbReference type="Proteomes" id="UP000050741"/>
    </source>
</evidence>
<dbReference type="PANTHER" id="PTHR22744:SF14">
    <property type="entry name" value="BTB DOMAIN-CONTAINING PROTEIN-RELATED"/>
    <property type="match status" value="1"/>
</dbReference>
<organism evidence="2 3">
    <name type="scientific">Globodera pallida</name>
    <name type="common">Potato cyst nematode worm</name>
    <name type="synonym">Heterodera pallida</name>
    <dbReference type="NCBI Taxonomy" id="36090"/>
    <lineage>
        <taxon>Eukaryota</taxon>
        <taxon>Metazoa</taxon>
        <taxon>Ecdysozoa</taxon>
        <taxon>Nematoda</taxon>
        <taxon>Chromadorea</taxon>
        <taxon>Rhabditida</taxon>
        <taxon>Tylenchina</taxon>
        <taxon>Tylenchomorpha</taxon>
        <taxon>Tylenchoidea</taxon>
        <taxon>Heteroderidae</taxon>
        <taxon>Heteroderinae</taxon>
        <taxon>Globodera</taxon>
    </lineage>
</organism>
<dbReference type="Gene3D" id="3.30.710.10">
    <property type="entry name" value="Potassium Channel Kv1.1, Chain A"/>
    <property type="match status" value="1"/>
</dbReference>
<evidence type="ECO:0000259" key="1">
    <source>
        <dbReference type="SMART" id="SM00225"/>
    </source>
</evidence>
<dbReference type="PANTHER" id="PTHR22744">
    <property type="entry name" value="HELIX LOOP HELIX PROTEIN 21-RELATED"/>
    <property type="match status" value="1"/>
</dbReference>
<dbReference type="WBParaSite" id="GPLIN_000576300">
    <property type="protein sequence ID" value="GPLIN_000576300"/>
    <property type="gene ID" value="GPLIN_000576300"/>
</dbReference>
<sequence>MGVVQDSTSRGDESGPLAQVVAWKWYNGSQQIEQTLILDMSASVDFECTIDSSILIRILKKREVVENPCPLLDSTDYGFTVQIAEHYVTVSAHWLMCVSPFFHAMLNRDMQEKKLGSVNLSETFGTMEQFVHFMDYISPNAVHGPYRPNPKTVIDLLVLADQYQIEWLKNRCDEHLVNCVEMPLVERLFLVESFDLNKLKEYFLHSLDVVNLRKFGKANRAQLSSPFISKEFALDLFKRVCDE</sequence>
<dbReference type="AlphaFoldDB" id="A0A183BYS3"/>
<reference evidence="3" key="3">
    <citation type="submission" date="2016-06" db="UniProtKB">
        <authorList>
            <consortium name="WormBaseParasite"/>
        </authorList>
    </citation>
    <scope>IDENTIFICATION</scope>
</reference>
<feature type="domain" description="BTB" evidence="1">
    <location>
        <begin position="75"/>
        <end position="180"/>
    </location>
</feature>